<dbReference type="AlphaFoldDB" id="A0A8K0H3U1"/>
<keyword evidence="2" id="KW-1185">Reference proteome</keyword>
<dbReference type="EMBL" id="VOIH02000006">
    <property type="protein sequence ID" value="KAF3445134.1"/>
    <property type="molecule type" value="Genomic_DNA"/>
</dbReference>
<reference evidence="1" key="1">
    <citation type="submission" date="2020-03" db="EMBL/GenBank/DDBJ databases">
        <title>A high-quality chromosome-level genome assembly of a woody plant with both climbing and erect habits, Rhamnella rubrinervis.</title>
        <authorList>
            <person name="Lu Z."/>
            <person name="Yang Y."/>
            <person name="Zhu X."/>
            <person name="Sun Y."/>
        </authorList>
    </citation>
    <scope>NUCLEOTIDE SEQUENCE</scope>
    <source>
        <strain evidence="1">BYM</strain>
        <tissue evidence="1">Leaf</tissue>
    </source>
</reference>
<gene>
    <name evidence="1" type="ORF">FNV43_RR14827</name>
</gene>
<accession>A0A8K0H3U1</accession>
<protein>
    <submittedName>
        <fullName evidence="1">Uncharacterized protein</fullName>
    </submittedName>
</protein>
<comment type="caution">
    <text evidence="1">The sequence shown here is derived from an EMBL/GenBank/DDBJ whole genome shotgun (WGS) entry which is preliminary data.</text>
</comment>
<proteinExistence type="predicted"/>
<sequence length="127" mass="14550">MNMRMKVTKNTNAKAWPWLTAGHERMENSFESETQKRMPKSGLLYGLRYAPEMCPVDDITTISACPAAVAFPIKLSTPLCFWFTMGAAAAENITWSFLHPQRVRIFYLDLHLEGLRIAERKSSRLKL</sequence>
<dbReference type="Proteomes" id="UP000796880">
    <property type="component" value="Unassembled WGS sequence"/>
</dbReference>
<organism evidence="1 2">
    <name type="scientific">Rhamnella rubrinervis</name>
    <dbReference type="NCBI Taxonomy" id="2594499"/>
    <lineage>
        <taxon>Eukaryota</taxon>
        <taxon>Viridiplantae</taxon>
        <taxon>Streptophyta</taxon>
        <taxon>Embryophyta</taxon>
        <taxon>Tracheophyta</taxon>
        <taxon>Spermatophyta</taxon>
        <taxon>Magnoliopsida</taxon>
        <taxon>eudicotyledons</taxon>
        <taxon>Gunneridae</taxon>
        <taxon>Pentapetalae</taxon>
        <taxon>rosids</taxon>
        <taxon>fabids</taxon>
        <taxon>Rosales</taxon>
        <taxon>Rhamnaceae</taxon>
        <taxon>rhamnoid group</taxon>
        <taxon>Rhamneae</taxon>
        <taxon>Rhamnella</taxon>
    </lineage>
</organism>
<name>A0A8K0H3U1_9ROSA</name>
<evidence type="ECO:0000313" key="1">
    <source>
        <dbReference type="EMBL" id="KAF3445134.1"/>
    </source>
</evidence>
<evidence type="ECO:0000313" key="2">
    <source>
        <dbReference type="Proteomes" id="UP000796880"/>
    </source>
</evidence>